<comment type="subunit">
    <text evidence="3">Heterodimer of an alpha and a beta subunit, produced by autocatalytic cleavage.</text>
</comment>
<dbReference type="InterPro" id="IPR016699">
    <property type="entry name" value="Acid_ceramidase-like"/>
</dbReference>
<evidence type="ECO:0000256" key="1">
    <source>
        <dbReference type="ARBA" id="ARBA00004872"/>
    </source>
</evidence>
<feature type="active site" description="Nucleophile" evidence="6">
    <location>
        <position position="86"/>
    </location>
</feature>
<protein>
    <recommendedName>
        <fullName evidence="5">N-acylethanolamine-hydrolyzing acid amidase</fullName>
        <ecNumber evidence="4">3.5.1.60</ecNumber>
    </recommendedName>
</protein>
<dbReference type="GO" id="GO:0017064">
    <property type="term" value="F:fatty acid amide hydrolase activity"/>
    <property type="evidence" value="ECO:0007669"/>
    <property type="project" value="InterPro"/>
</dbReference>
<evidence type="ECO:0000313" key="8">
    <source>
        <dbReference type="EMBL" id="NDV33867.1"/>
    </source>
</evidence>
<evidence type="ECO:0000256" key="6">
    <source>
        <dbReference type="PIRSR" id="PIRSR017632-1"/>
    </source>
</evidence>
<organism evidence="8">
    <name type="scientific">Arcella intermedia</name>
    <dbReference type="NCBI Taxonomy" id="1963864"/>
    <lineage>
        <taxon>Eukaryota</taxon>
        <taxon>Amoebozoa</taxon>
        <taxon>Tubulinea</taxon>
        <taxon>Elardia</taxon>
        <taxon>Arcellinida</taxon>
        <taxon>Sphaerothecina</taxon>
        <taxon>Arcellidae</taxon>
        <taxon>Arcella</taxon>
    </lineage>
</organism>
<dbReference type="InterPro" id="IPR029132">
    <property type="entry name" value="CBAH/NAAA_C"/>
</dbReference>
<proteinExistence type="predicted"/>
<evidence type="ECO:0000259" key="7">
    <source>
        <dbReference type="Pfam" id="PF02275"/>
    </source>
</evidence>
<evidence type="ECO:0000256" key="4">
    <source>
        <dbReference type="ARBA" id="ARBA00039046"/>
    </source>
</evidence>
<feature type="domain" description="Choloylglycine hydrolase/NAAA C-terminal" evidence="7">
    <location>
        <begin position="86"/>
        <end position="227"/>
    </location>
</feature>
<dbReference type="EC" id="3.5.1.60" evidence="4"/>
<name>A0A6B2LAN1_9EUKA</name>
<comment type="pathway">
    <text evidence="1">Lipid metabolism; fatty acid metabolism.</text>
</comment>
<accession>A0A6B2LAN1</accession>
<reference evidence="8" key="1">
    <citation type="journal article" date="2020" name="J. Eukaryot. Microbiol.">
        <title>De novo Sequencing, Assembly and Annotation of the Transcriptome for the Free-Living Testate Amoeba Arcella intermedia.</title>
        <authorList>
            <person name="Ribeiro G.M."/>
            <person name="Porfirio-Sousa A.L."/>
            <person name="Maurer-Alcala X.X."/>
            <person name="Katz L.A."/>
            <person name="Lahr D.J.G."/>
        </authorList>
    </citation>
    <scope>NUCLEOTIDE SEQUENCE</scope>
</reference>
<dbReference type="GO" id="GO:0005764">
    <property type="term" value="C:lysosome"/>
    <property type="evidence" value="ECO:0007669"/>
    <property type="project" value="InterPro"/>
</dbReference>
<sequence>MDLDPKDRWPYQDIVSTYNQSLHDAVNLIGQFIPAFLDPVAYEMALLALPHLGDYQYEIMEAARVSGIPLEVVTLLNIIYEVEAGCTSIISQDLQGRIFHSRNLDFNLAPTLRELVIDVQFYKNGKILYYGTTFAGYFGILTGMKPGYFSITLNERDTGYIFENALEALLVPGTTASAFLIRTIFETETSYSTASDLLSVTSTPAPSYIILSGVHPNEGVVITRDREKAADIWPLSSTAGNWFLVQTNDDHWLPPEDDRRQIAINGMKACTQSLNATCIFHVLSTPDVLNDGTTYTTIMSAQSSYYSTTVRN</sequence>
<dbReference type="PANTHER" id="PTHR28583:SF4">
    <property type="entry name" value="N-ACYLETHANOLAMINE-HYDROLYZING ACID AMIDASE"/>
    <property type="match status" value="1"/>
</dbReference>
<evidence type="ECO:0000256" key="5">
    <source>
        <dbReference type="ARBA" id="ARBA00040404"/>
    </source>
</evidence>
<keyword evidence="2" id="KW-0378">Hydrolase</keyword>
<dbReference type="GO" id="GO:0006631">
    <property type="term" value="P:fatty acid metabolic process"/>
    <property type="evidence" value="ECO:0007669"/>
    <property type="project" value="InterPro"/>
</dbReference>
<dbReference type="PANTHER" id="PTHR28583">
    <property type="entry name" value="ACID AMIDASE"/>
    <property type="match status" value="1"/>
</dbReference>
<dbReference type="GO" id="GO:0047412">
    <property type="term" value="F:N-(long-chain-acyl)ethanolamine deacylase activity"/>
    <property type="evidence" value="ECO:0007669"/>
    <property type="project" value="UniProtKB-EC"/>
</dbReference>
<evidence type="ECO:0000256" key="3">
    <source>
        <dbReference type="ARBA" id="ARBA00038527"/>
    </source>
</evidence>
<dbReference type="AlphaFoldDB" id="A0A6B2LAN1"/>
<evidence type="ECO:0000256" key="2">
    <source>
        <dbReference type="ARBA" id="ARBA00022801"/>
    </source>
</evidence>
<dbReference type="Pfam" id="PF02275">
    <property type="entry name" value="CBAH"/>
    <property type="match status" value="1"/>
</dbReference>
<dbReference type="PIRSF" id="PIRSF017632">
    <property type="entry name" value="Acid_ceramidase-like"/>
    <property type="match status" value="1"/>
</dbReference>
<dbReference type="EMBL" id="GIBP01004898">
    <property type="protein sequence ID" value="NDV33867.1"/>
    <property type="molecule type" value="Transcribed_RNA"/>
</dbReference>